<protein>
    <submittedName>
        <fullName evidence="1">Uncharacterized protein</fullName>
    </submittedName>
</protein>
<organism evidence="1 2">
    <name type="scientific">Caenorhabditis japonica</name>
    <dbReference type="NCBI Taxonomy" id="281687"/>
    <lineage>
        <taxon>Eukaryota</taxon>
        <taxon>Metazoa</taxon>
        <taxon>Ecdysozoa</taxon>
        <taxon>Nematoda</taxon>
        <taxon>Chromadorea</taxon>
        <taxon>Rhabditida</taxon>
        <taxon>Rhabditina</taxon>
        <taxon>Rhabditomorpha</taxon>
        <taxon>Rhabditoidea</taxon>
        <taxon>Rhabditidae</taxon>
        <taxon>Peloderinae</taxon>
        <taxon>Caenorhabditis</taxon>
    </lineage>
</organism>
<reference evidence="2" key="1">
    <citation type="submission" date="2010-08" db="EMBL/GenBank/DDBJ databases">
        <authorList>
            <consortium name="Caenorhabditis japonica Sequencing Consortium"/>
            <person name="Wilson R.K."/>
        </authorList>
    </citation>
    <scope>NUCLEOTIDE SEQUENCE [LARGE SCALE GENOMIC DNA]</scope>
    <source>
        <strain evidence="2">DF5081</strain>
    </source>
</reference>
<evidence type="ECO:0000313" key="1">
    <source>
        <dbReference type="EnsemblMetazoa" id="CJA34717.1"/>
    </source>
</evidence>
<accession>A0A8R1IHE9</accession>
<reference evidence="1" key="2">
    <citation type="submission" date="2022-06" db="UniProtKB">
        <authorList>
            <consortium name="EnsemblMetazoa"/>
        </authorList>
    </citation>
    <scope>IDENTIFICATION</scope>
    <source>
        <strain evidence="1">DF5081</strain>
    </source>
</reference>
<proteinExistence type="predicted"/>
<name>A0A8R1IHE9_CAEJA</name>
<dbReference type="AlphaFoldDB" id="A0A8R1IHE9"/>
<dbReference type="Proteomes" id="UP000005237">
    <property type="component" value="Unassembled WGS sequence"/>
</dbReference>
<dbReference type="EnsemblMetazoa" id="CJA34717.1">
    <property type="protein sequence ID" value="CJA34717.1"/>
    <property type="gene ID" value="WBGene00210564"/>
</dbReference>
<keyword evidence="2" id="KW-1185">Reference proteome</keyword>
<evidence type="ECO:0000313" key="2">
    <source>
        <dbReference type="Proteomes" id="UP000005237"/>
    </source>
</evidence>
<sequence length="68" mass="7527">MFISSSVLLDTLVGSNEFKCAFVILQVFKPTPSSIQTNFISLSKHQNIPTPAVTRAMSKKSIRILLCK</sequence>